<accession>A0ABV6JQ98</accession>
<dbReference type="EMBL" id="JBHLUN010000005">
    <property type="protein sequence ID" value="MFC0407887.1"/>
    <property type="molecule type" value="Genomic_DNA"/>
</dbReference>
<protein>
    <submittedName>
        <fullName evidence="1">Uncharacterized protein</fullName>
    </submittedName>
</protein>
<evidence type="ECO:0000313" key="2">
    <source>
        <dbReference type="Proteomes" id="UP001589865"/>
    </source>
</evidence>
<keyword evidence="2" id="KW-1185">Reference proteome</keyword>
<reference evidence="1 2" key="1">
    <citation type="submission" date="2024-09" db="EMBL/GenBank/DDBJ databases">
        <authorList>
            <person name="Sun Q."/>
            <person name="Mori K."/>
        </authorList>
    </citation>
    <scope>NUCLEOTIDE SEQUENCE [LARGE SCALE GENOMIC DNA]</scope>
    <source>
        <strain evidence="1 2">TBRC 5777</strain>
    </source>
</reference>
<evidence type="ECO:0000313" key="1">
    <source>
        <dbReference type="EMBL" id="MFC0407887.1"/>
    </source>
</evidence>
<proteinExistence type="predicted"/>
<dbReference type="RefSeq" id="WP_377043616.1">
    <property type="nucleotide sequence ID" value="NZ_JBHLUN010000005.1"/>
</dbReference>
<name>A0ABV6JQ98_9PROT</name>
<comment type="caution">
    <text evidence="1">The sequence shown here is derived from an EMBL/GenBank/DDBJ whole genome shotgun (WGS) entry which is preliminary data.</text>
</comment>
<gene>
    <name evidence="1" type="ORF">ACFFGY_06470</name>
</gene>
<dbReference type="Proteomes" id="UP001589865">
    <property type="component" value="Unassembled WGS sequence"/>
</dbReference>
<organism evidence="1 2">
    <name type="scientific">Roseomonas elaeocarpi</name>
    <dbReference type="NCBI Taxonomy" id="907779"/>
    <lineage>
        <taxon>Bacteria</taxon>
        <taxon>Pseudomonadati</taxon>
        <taxon>Pseudomonadota</taxon>
        <taxon>Alphaproteobacteria</taxon>
        <taxon>Acetobacterales</taxon>
        <taxon>Roseomonadaceae</taxon>
        <taxon>Roseomonas</taxon>
    </lineage>
</organism>
<sequence>MEHYARFISVEAPWNDFGELVKNHADNAFERCPIQVLLDVGYEKVGGVSFWKIDPADALGIKRVVAAYFASRTTISSTMIKYISEDAAKSLRINFVRTDSKLSPDTDLAKTHHFDLRVRDAGTAFSLAKAMVGNEITYSSNEVAEAISSSLKSGFFALDKKFKAEIAHELLAKKRLTVS</sequence>